<organism evidence="2 3">
    <name type="scientific">Phragmitibacter flavus</name>
    <dbReference type="NCBI Taxonomy" id="2576071"/>
    <lineage>
        <taxon>Bacteria</taxon>
        <taxon>Pseudomonadati</taxon>
        <taxon>Verrucomicrobiota</taxon>
        <taxon>Verrucomicrobiia</taxon>
        <taxon>Verrucomicrobiales</taxon>
        <taxon>Verrucomicrobiaceae</taxon>
        <taxon>Phragmitibacter</taxon>
    </lineage>
</organism>
<dbReference type="InterPro" id="IPR050237">
    <property type="entry name" value="ATP-dep_AMP-bd_enzyme"/>
</dbReference>
<dbReference type="PROSITE" id="PS00455">
    <property type="entry name" value="AMP_BINDING"/>
    <property type="match status" value="1"/>
</dbReference>
<keyword evidence="3" id="KW-1185">Reference proteome</keyword>
<dbReference type="Gene3D" id="3.40.50.12780">
    <property type="entry name" value="N-terminal domain of ligase-like"/>
    <property type="match status" value="1"/>
</dbReference>
<dbReference type="PANTHER" id="PTHR43767">
    <property type="entry name" value="LONG-CHAIN-FATTY-ACID--COA LIGASE"/>
    <property type="match status" value="1"/>
</dbReference>
<name>A0A5R8KFV2_9BACT</name>
<evidence type="ECO:0000313" key="3">
    <source>
        <dbReference type="Proteomes" id="UP000306196"/>
    </source>
</evidence>
<proteinExistence type="predicted"/>
<keyword evidence="2" id="KW-0012">Acyltransferase</keyword>
<dbReference type="SUPFAM" id="SSF56801">
    <property type="entry name" value="Acetyl-CoA synthetase-like"/>
    <property type="match status" value="1"/>
</dbReference>
<feature type="domain" description="AMP-dependent synthetase/ligase" evidence="1">
    <location>
        <begin position="228"/>
        <end position="583"/>
    </location>
</feature>
<keyword evidence="2" id="KW-0808">Transferase</keyword>
<dbReference type="InterPro" id="IPR045851">
    <property type="entry name" value="AMP-bd_C_sf"/>
</dbReference>
<dbReference type="InterPro" id="IPR000873">
    <property type="entry name" value="AMP-dep_synth/lig_dom"/>
</dbReference>
<dbReference type="AlphaFoldDB" id="A0A5R8KFV2"/>
<accession>A0A5R8KFV2</accession>
<dbReference type="PANTHER" id="PTHR43767:SF10">
    <property type="entry name" value="SURFACTIN SYNTHASE SUBUNIT 1"/>
    <property type="match status" value="1"/>
</dbReference>
<dbReference type="GO" id="GO:0016746">
    <property type="term" value="F:acyltransferase activity"/>
    <property type="evidence" value="ECO:0007669"/>
    <property type="project" value="UniProtKB-KW"/>
</dbReference>
<evidence type="ECO:0000259" key="1">
    <source>
        <dbReference type="Pfam" id="PF00501"/>
    </source>
</evidence>
<dbReference type="OrthoDB" id="9757771at2"/>
<dbReference type="Proteomes" id="UP000306196">
    <property type="component" value="Unassembled WGS sequence"/>
</dbReference>
<dbReference type="EMBL" id="VAUV01000006">
    <property type="protein sequence ID" value="TLD71173.1"/>
    <property type="molecule type" value="Genomic_DNA"/>
</dbReference>
<gene>
    <name evidence="2" type="ORF">FEM03_09720</name>
</gene>
<dbReference type="InterPro" id="IPR042099">
    <property type="entry name" value="ANL_N_sf"/>
</dbReference>
<evidence type="ECO:0000313" key="2">
    <source>
        <dbReference type="EMBL" id="TLD71173.1"/>
    </source>
</evidence>
<dbReference type="Gene3D" id="3.30.300.30">
    <property type="match status" value="1"/>
</dbReference>
<protein>
    <submittedName>
        <fullName evidence="2">2-acyl-glycerophospho-ethanolamine acyltransferase</fullName>
    </submittedName>
</protein>
<sequence length="729" mass="79359">MSTTKAPKLISIPVHGREHIPASGALIVPSHLNFEELRVLNHLLEGRPLAYLVQQGATVPALDKLREEQEDVMILRMPDSRLDYDLGPLRQRVSEVLNAGSVLIYLPSEMAVQPGSLTSVLGAQLEMMVQLDAPIAPLFVQRNQELVLAIDSKWAAGKAVFAFGPLLSGETLSVANYQQSILELSEAVFSANPKLGRNLAYALLKGLKKHGSKASLIDGKDEKVWPYDKVLAIAIALSKEVKKATQKPRVGIILPPGLGGMVANLAVLFAGKVPVNLNFTAGRPAVESAMKQAELDHYITADMFVRKLQTFPWPPNRQMMFLERLVPGLKSAIARWFVVAKILPTPVLAAMLGISRKGGDEEALLLFTSGSSGDPKGVSLTHRNLLANVTQFSSRIAMDHRDGILGCLPLFHSFGCTVTRWFPVIQGFNLVTYPTPLESKKLAELIHKYKVTLFVTTPTFLRGYLKGVNPELFTSLKMIVTGAEKLPKTVADAFQARFGIAPMEGYGLTETSPASNVNLPNLTGADGEPSSIPVFPSHRFGSVGQLMPGLALKVTDVDTDEPRSLHESGMIWFKGANVFNGYLKNAKKSGEVIKDGWFRTGDIGRVDSDGFVYVEGRLSRFSKVGGEMVPHETVEEALVKALNLESELTRKIAVVGVPDEDKGESLILLSSIPGGSVQQEILDLRYKLLDRGVPPLWIPKKLVRVPEIPILSSGKLDVKACEVLAKANT</sequence>
<dbReference type="InterPro" id="IPR020845">
    <property type="entry name" value="AMP-binding_CS"/>
</dbReference>
<reference evidence="2 3" key="1">
    <citation type="submission" date="2019-05" db="EMBL/GenBank/DDBJ databases">
        <title>Verrucobacter flavum gen. nov., sp. nov. a new member of the family Verrucomicrobiaceae.</title>
        <authorList>
            <person name="Szuroczki S."/>
            <person name="Abbaszade G."/>
            <person name="Szabo A."/>
            <person name="Felfoldi T."/>
            <person name="Schumann P."/>
            <person name="Boka K."/>
            <person name="Keki Z."/>
            <person name="Toumi M."/>
            <person name="Toth E."/>
        </authorList>
    </citation>
    <scope>NUCLEOTIDE SEQUENCE [LARGE SCALE GENOMIC DNA]</scope>
    <source>
        <strain evidence="2 3">MG-N-17</strain>
    </source>
</reference>
<dbReference type="Pfam" id="PF00501">
    <property type="entry name" value="AMP-binding"/>
    <property type="match status" value="1"/>
</dbReference>
<dbReference type="RefSeq" id="WP_138086013.1">
    <property type="nucleotide sequence ID" value="NZ_VAUV01000006.1"/>
</dbReference>
<comment type="caution">
    <text evidence="2">The sequence shown here is derived from an EMBL/GenBank/DDBJ whole genome shotgun (WGS) entry which is preliminary data.</text>
</comment>